<dbReference type="Pfam" id="PF01989">
    <property type="entry name" value="AcnX_swivel_put"/>
    <property type="match status" value="1"/>
</dbReference>
<dbReference type="RefSeq" id="WP_084198812.1">
    <property type="nucleotide sequence ID" value="NZ_BMYL01000002.1"/>
</dbReference>
<protein>
    <submittedName>
        <fullName evidence="3">DUF126 domain-containing protein</fullName>
    </submittedName>
</protein>
<evidence type="ECO:0000259" key="2">
    <source>
        <dbReference type="Pfam" id="PF01989"/>
    </source>
</evidence>
<evidence type="ECO:0000256" key="1">
    <source>
        <dbReference type="ARBA" id="ARBA00023239"/>
    </source>
</evidence>
<dbReference type="PANTHER" id="PTHR36577:SF3">
    <property type="entry name" value="DUF521 DOMAIN PROTEIN (AFU_ORTHOLOGUE AFUA_6G00490)"/>
    <property type="match status" value="1"/>
</dbReference>
<dbReference type="InterPro" id="IPR002840">
    <property type="entry name" value="PMDh-S-like_dom"/>
</dbReference>
<gene>
    <name evidence="3" type="ORF">C0029_06950</name>
</gene>
<evidence type="ECO:0000313" key="4">
    <source>
        <dbReference type="Proteomes" id="UP000235162"/>
    </source>
</evidence>
<dbReference type="Proteomes" id="UP000235162">
    <property type="component" value="Unassembled WGS sequence"/>
</dbReference>
<evidence type="ECO:0000313" key="3">
    <source>
        <dbReference type="EMBL" id="PLW86171.1"/>
    </source>
</evidence>
<comment type="caution">
    <text evidence="3">The sequence shown here is derived from an EMBL/GenBank/DDBJ whole genome shotgun (WGS) entry which is preliminary data.</text>
</comment>
<dbReference type="SUPFAM" id="SSF52016">
    <property type="entry name" value="LeuD/IlvD-like"/>
    <property type="match status" value="1"/>
</dbReference>
<dbReference type="PANTHER" id="PTHR36577">
    <property type="entry name" value="DUF521 DOMAIN PROTEIN (AFU_ORTHOLOGUE AFUA_6G00490)"/>
    <property type="match status" value="1"/>
</dbReference>
<reference evidence="3 4" key="1">
    <citation type="submission" date="2018-01" db="EMBL/GenBank/DDBJ databases">
        <title>The draft genome sequence of Halioglobus japonicus S1-36.</title>
        <authorList>
            <person name="Du Z.-J."/>
            <person name="Shi M.-J."/>
        </authorList>
    </citation>
    <scope>NUCLEOTIDE SEQUENCE [LARGE SCALE GENOMIC DNA]</scope>
    <source>
        <strain evidence="3 4">S1-36</strain>
    </source>
</reference>
<organism evidence="3 4">
    <name type="scientific">Halioglobus japonicus</name>
    <dbReference type="NCBI Taxonomy" id="930805"/>
    <lineage>
        <taxon>Bacteria</taxon>
        <taxon>Pseudomonadati</taxon>
        <taxon>Pseudomonadota</taxon>
        <taxon>Gammaproteobacteria</taxon>
        <taxon>Cellvibrionales</taxon>
        <taxon>Halieaceae</taxon>
        <taxon>Halioglobus</taxon>
    </lineage>
</organism>
<dbReference type="AlphaFoldDB" id="A0AAP8ME57"/>
<dbReference type="KEGG" id="hja:BST95_07905"/>
<keyword evidence="1" id="KW-0456">Lyase</keyword>
<accession>A0AAP8ME57</accession>
<dbReference type="Gene3D" id="3.50.30.10">
    <property type="entry name" value="Phosphohistidine domain"/>
    <property type="match status" value="1"/>
</dbReference>
<dbReference type="EMBL" id="PKUR01000002">
    <property type="protein sequence ID" value="PLW86171.1"/>
    <property type="molecule type" value="Genomic_DNA"/>
</dbReference>
<dbReference type="GO" id="GO:0016829">
    <property type="term" value="F:lyase activity"/>
    <property type="evidence" value="ECO:0007669"/>
    <property type="project" value="UniProtKB-KW"/>
</dbReference>
<feature type="domain" description="Phosphomevalonate dehydratase small subunit-like" evidence="2">
    <location>
        <begin position="26"/>
        <end position="104"/>
    </location>
</feature>
<sequence>MALGIALDMLVDGSAEGRLMVLSQGLSFWGGLEPTSGMIVDNQHPQRGACVGSRILVLPAPRGSTAAPGALLECLAAGRGPAAIVLAYSDPTAVAAVLAASMIDLPAIPVALIANTDVLAQLPDGQQALVSQGQLMLR</sequence>
<name>A0AAP8ME57_9GAMM</name>
<proteinExistence type="predicted"/>
<keyword evidence="4" id="KW-1185">Reference proteome</keyword>